<feature type="transmembrane region" description="Helical" evidence="5">
    <location>
        <begin position="49"/>
        <end position="65"/>
    </location>
</feature>
<dbReference type="InterPro" id="IPR001902">
    <property type="entry name" value="SLC26A/SulP_fam"/>
</dbReference>
<comment type="subcellular location">
    <subcellularLocation>
        <location evidence="1">Membrane</location>
        <topology evidence="1">Multi-pass membrane protein</topology>
    </subcellularLocation>
</comment>
<keyword evidence="2 5" id="KW-0812">Transmembrane</keyword>
<reference evidence="7 8" key="1">
    <citation type="submission" date="2020-05" db="EMBL/GenBank/DDBJ databases">
        <title>The draft genome sequence of Maribacter arenosus CAU 1321.</title>
        <authorList>
            <person name="Mu L."/>
        </authorList>
    </citation>
    <scope>NUCLEOTIDE SEQUENCE [LARGE SCALE GENOMIC DNA]</scope>
    <source>
        <strain evidence="7 8">CAU 1321</strain>
    </source>
</reference>
<dbReference type="Pfam" id="PF01740">
    <property type="entry name" value="STAS"/>
    <property type="match status" value="1"/>
</dbReference>
<evidence type="ECO:0000256" key="4">
    <source>
        <dbReference type="ARBA" id="ARBA00023136"/>
    </source>
</evidence>
<dbReference type="Gene3D" id="3.30.750.24">
    <property type="entry name" value="STAS domain"/>
    <property type="match status" value="1"/>
</dbReference>
<proteinExistence type="predicted"/>
<evidence type="ECO:0000259" key="6">
    <source>
        <dbReference type="PROSITE" id="PS50801"/>
    </source>
</evidence>
<comment type="caution">
    <text evidence="7">The sequence shown here is derived from an EMBL/GenBank/DDBJ whole genome shotgun (WGS) entry which is preliminary data.</text>
</comment>
<accession>A0ABR7VAR2</accession>
<dbReference type="NCBIfam" id="TIGR00815">
    <property type="entry name" value="sulP"/>
    <property type="match status" value="1"/>
</dbReference>
<dbReference type="InterPro" id="IPR036513">
    <property type="entry name" value="STAS_dom_sf"/>
</dbReference>
<feature type="transmembrane region" description="Helical" evidence="5">
    <location>
        <begin position="202"/>
        <end position="219"/>
    </location>
</feature>
<keyword evidence="8" id="KW-1185">Reference proteome</keyword>
<dbReference type="CDD" id="cd07042">
    <property type="entry name" value="STAS_SulP_like_sulfate_transporter"/>
    <property type="match status" value="1"/>
</dbReference>
<dbReference type="InterPro" id="IPR018045">
    <property type="entry name" value="S04_transporter_CS"/>
</dbReference>
<dbReference type="RefSeq" id="WP_188313888.1">
    <property type="nucleotide sequence ID" value="NZ_JABTCG010000003.1"/>
</dbReference>
<keyword evidence="3 5" id="KW-1133">Transmembrane helix</keyword>
<evidence type="ECO:0000313" key="7">
    <source>
        <dbReference type="EMBL" id="MBD0850749.1"/>
    </source>
</evidence>
<evidence type="ECO:0000256" key="2">
    <source>
        <dbReference type="ARBA" id="ARBA00022692"/>
    </source>
</evidence>
<gene>
    <name evidence="7" type="ORF">HPE63_08720</name>
</gene>
<feature type="transmembrane region" description="Helical" evidence="5">
    <location>
        <begin position="98"/>
        <end position="119"/>
    </location>
</feature>
<name>A0ABR7VAR2_9FLAO</name>
<feature type="transmembrane region" description="Helical" evidence="5">
    <location>
        <begin position="252"/>
        <end position="270"/>
    </location>
</feature>
<dbReference type="InterPro" id="IPR011547">
    <property type="entry name" value="SLC26A/SulP_dom"/>
</dbReference>
<evidence type="ECO:0000313" key="8">
    <source>
        <dbReference type="Proteomes" id="UP000598350"/>
    </source>
</evidence>
<feature type="transmembrane region" description="Helical" evidence="5">
    <location>
        <begin position="72"/>
        <end position="92"/>
    </location>
</feature>
<feature type="domain" description="STAS" evidence="6">
    <location>
        <begin position="439"/>
        <end position="554"/>
    </location>
</feature>
<feature type="transmembrane region" description="Helical" evidence="5">
    <location>
        <begin position="131"/>
        <end position="149"/>
    </location>
</feature>
<sequence>MRKFFPFVDWVSNYDKRYLSKDLIAGLTVGIVLIPQGMAYAMVAGLPPVYGLYASVFPLLVYMFLGTSRQVAIGPVAMDSLLVAVGLGTLAITGVENYIATAIFLAFMVGLIQLVLGLLRMGFLANFLSRPVISGFTSAVACIIIFSQLKHLLGIEMENSSKFHELLINVSGKMGDINFYDFSIGLFGIVFIVLLKKWNKKIPSVLLVVFSGILIVYLFDLQQYGVKIVGEIPIGLPNFKVPDFDLQKGLELWPIALTLALVGYLEMISIGKSIEEKNKEDRIDANQELVALGASNMVGSFFQSYPVTASFSRSAISNDAGGQTNGFALFSVTMVIITLLFLTPLFFYLPNAVLASIIMVSVFGLIDFTYPRTLWKYRKDEYWLLICTFLITLFIGIKEGVLIGVLFSLLLMVYRISKPHYAVLGKVRGSEYYKNINRFGEDIEQRDDLLIIRFDSQLFFGNKNYFKKHLLKEVNAKGTSLKGVILNAEPINYIDSTAASMLISVIEELHNRNIQFYIVGATGPTRDIIFSSGIAEALGNEFLFVRTKEAVACFDDPRNIQDTCQKIAHQRKSK</sequence>
<dbReference type="PANTHER" id="PTHR11814">
    <property type="entry name" value="SULFATE TRANSPORTER"/>
    <property type="match status" value="1"/>
</dbReference>
<evidence type="ECO:0000256" key="3">
    <source>
        <dbReference type="ARBA" id="ARBA00022989"/>
    </source>
</evidence>
<feature type="transmembrane region" description="Helical" evidence="5">
    <location>
        <begin position="23"/>
        <end position="43"/>
    </location>
</feature>
<feature type="transmembrane region" description="Helical" evidence="5">
    <location>
        <begin position="353"/>
        <end position="370"/>
    </location>
</feature>
<dbReference type="PROSITE" id="PS50801">
    <property type="entry name" value="STAS"/>
    <property type="match status" value="1"/>
</dbReference>
<organism evidence="7 8">
    <name type="scientific">Maribacter arenosus</name>
    <dbReference type="NCBI Taxonomy" id="1854708"/>
    <lineage>
        <taxon>Bacteria</taxon>
        <taxon>Pseudomonadati</taxon>
        <taxon>Bacteroidota</taxon>
        <taxon>Flavobacteriia</taxon>
        <taxon>Flavobacteriales</taxon>
        <taxon>Flavobacteriaceae</taxon>
        <taxon>Maribacter</taxon>
    </lineage>
</organism>
<evidence type="ECO:0000256" key="1">
    <source>
        <dbReference type="ARBA" id="ARBA00004141"/>
    </source>
</evidence>
<feature type="transmembrane region" description="Helical" evidence="5">
    <location>
        <begin position="177"/>
        <end position="195"/>
    </location>
</feature>
<protein>
    <submittedName>
        <fullName evidence="7">Solute carrier family 26 protein</fullName>
    </submittedName>
</protein>
<dbReference type="InterPro" id="IPR002645">
    <property type="entry name" value="STAS_dom"/>
</dbReference>
<dbReference type="EMBL" id="JABTCG010000003">
    <property type="protein sequence ID" value="MBD0850749.1"/>
    <property type="molecule type" value="Genomic_DNA"/>
</dbReference>
<feature type="transmembrane region" description="Helical" evidence="5">
    <location>
        <begin position="382"/>
        <end position="414"/>
    </location>
</feature>
<keyword evidence="4 5" id="KW-0472">Membrane</keyword>
<feature type="transmembrane region" description="Helical" evidence="5">
    <location>
        <begin position="327"/>
        <end position="347"/>
    </location>
</feature>
<dbReference type="Proteomes" id="UP000598350">
    <property type="component" value="Unassembled WGS sequence"/>
</dbReference>
<evidence type="ECO:0000256" key="5">
    <source>
        <dbReference type="SAM" id="Phobius"/>
    </source>
</evidence>
<dbReference type="SUPFAM" id="SSF52091">
    <property type="entry name" value="SpoIIaa-like"/>
    <property type="match status" value="1"/>
</dbReference>
<dbReference type="Pfam" id="PF00916">
    <property type="entry name" value="Sulfate_transp"/>
    <property type="match status" value="1"/>
</dbReference>
<dbReference type="PROSITE" id="PS01130">
    <property type="entry name" value="SLC26A"/>
    <property type="match status" value="1"/>
</dbReference>